<name>A0ABU6K1L6_9RHOO</name>
<reference evidence="2 3" key="1">
    <citation type="submission" date="2024-01" db="EMBL/GenBank/DDBJ databases">
        <title>Uliginosibacterium soil sp. nov.</title>
        <authorList>
            <person name="Lv Y."/>
        </authorList>
    </citation>
    <scope>NUCLEOTIDE SEQUENCE [LARGE SCALE GENOMIC DNA]</scope>
    <source>
        <strain evidence="2 3">H3</strain>
    </source>
</reference>
<gene>
    <name evidence="2" type="ORF">VVD49_07455</name>
</gene>
<dbReference type="RefSeq" id="WP_327598507.1">
    <property type="nucleotide sequence ID" value="NZ_JAYXHS010000001.1"/>
</dbReference>
<keyword evidence="3" id="KW-1185">Reference proteome</keyword>
<sequence length="109" mass="11990">MDTHELKSNTVAFLGFAIAVPIAAMGIFNLTPRTATGGAMLLVSGFVAGIGLWFVSLPINWLGRQIRSRLLCNALSAVILVVFGIACFGVVLHFLPFLSEHFYFRRFWS</sequence>
<organism evidence="2 3">
    <name type="scientific">Uliginosibacterium silvisoli</name>
    <dbReference type="NCBI Taxonomy" id="3114758"/>
    <lineage>
        <taxon>Bacteria</taxon>
        <taxon>Pseudomonadati</taxon>
        <taxon>Pseudomonadota</taxon>
        <taxon>Betaproteobacteria</taxon>
        <taxon>Rhodocyclales</taxon>
        <taxon>Zoogloeaceae</taxon>
        <taxon>Uliginosibacterium</taxon>
    </lineage>
</organism>
<evidence type="ECO:0000313" key="3">
    <source>
        <dbReference type="Proteomes" id="UP001331561"/>
    </source>
</evidence>
<dbReference type="EMBL" id="JAYXHS010000001">
    <property type="protein sequence ID" value="MEC5385555.1"/>
    <property type="molecule type" value="Genomic_DNA"/>
</dbReference>
<evidence type="ECO:0000313" key="2">
    <source>
        <dbReference type="EMBL" id="MEC5385555.1"/>
    </source>
</evidence>
<feature type="transmembrane region" description="Helical" evidence="1">
    <location>
        <begin position="37"/>
        <end position="62"/>
    </location>
</feature>
<comment type="caution">
    <text evidence="2">The sequence shown here is derived from an EMBL/GenBank/DDBJ whole genome shotgun (WGS) entry which is preliminary data.</text>
</comment>
<proteinExistence type="predicted"/>
<feature type="transmembrane region" description="Helical" evidence="1">
    <location>
        <begin position="12"/>
        <end position="31"/>
    </location>
</feature>
<accession>A0ABU6K1L6</accession>
<dbReference type="Proteomes" id="UP001331561">
    <property type="component" value="Unassembled WGS sequence"/>
</dbReference>
<evidence type="ECO:0000256" key="1">
    <source>
        <dbReference type="SAM" id="Phobius"/>
    </source>
</evidence>
<keyword evidence="1" id="KW-0812">Transmembrane</keyword>
<keyword evidence="1" id="KW-0472">Membrane</keyword>
<keyword evidence="1" id="KW-1133">Transmembrane helix</keyword>
<protein>
    <submittedName>
        <fullName evidence="2">Uncharacterized protein</fullName>
    </submittedName>
</protein>
<feature type="transmembrane region" description="Helical" evidence="1">
    <location>
        <begin position="74"/>
        <end position="95"/>
    </location>
</feature>